<dbReference type="Proteomes" id="UP000230025">
    <property type="component" value="Unassembled WGS sequence"/>
</dbReference>
<feature type="transmembrane region" description="Helical" evidence="2">
    <location>
        <begin position="26"/>
        <end position="48"/>
    </location>
</feature>
<keyword evidence="2" id="KW-0472">Membrane</keyword>
<gene>
    <name evidence="3" type="ORF">COW28_04355</name>
</gene>
<keyword evidence="2" id="KW-1133">Transmembrane helix</keyword>
<evidence type="ECO:0000313" key="4">
    <source>
        <dbReference type="Proteomes" id="UP000230025"/>
    </source>
</evidence>
<dbReference type="EMBL" id="PFFY01000205">
    <property type="protein sequence ID" value="PIW33214.1"/>
    <property type="molecule type" value="Genomic_DNA"/>
</dbReference>
<evidence type="ECO:0000313" key="3">
    <source>
        <dbReference type="EMBL" id="PIW33214.1"/>
    </source>
</evidence>
<sequence length="64" mass="7359">MTVATNKEQRARHARRDVRRAGGGSGSFLCGTLTEMLAIGDFSVWAFIRRQMPLQKLPRLWFKH</sequence>
<dbReference type="AlphaFoldDB" id="A0A2M7GYG1"/>
<accession>A0A2M7GYG1</accession>
<proteinExistence type="predicted"/>
<organism evidence="3 4">
    <name type="scientific">bacterium (Candidatus Ratteibacteria) CG15_BIG_FIL_POST_REV_8_21_14_020_41_12</name>
    <dbReference type="NCBI Taxonomy" id="2014291"/>
    <lineage>
        <taxon>Bacteria</taxon>
        <taxon>Candidatus Ratteibacteria</taxon>
    </lineage>
</organism>
<evidence type="ECO:0000256" key="2">
    <source>
        <dbReference type="SAM" id="Phobius"/>
    </source>
</evidence>
<reference evidence="4" key="1">
    <citation type="submission" date="2017-09" db="EMBL/GenBank/DDBJ databases">
        <title>Depth-based differentiation of microbial function through sediment-hosted aquifers and enrichment of novel symbionts in the deep terrestrial subsurface.</title>
        <authorList>
            <person name="Probst A.J."/>
            <person name="Ladd B."/>
            <person name="Jarett J.K."/>
            <person name="Geller-Mcgrath D.E."/>
            <person name="Sieber C.M.K."/>
            <person name="Emerson J.B."/>
            <person name="Anantharaman K."/>
            <person name="Thomas B.C."/>
            <person name="Malmstrom R."/>
            <person name="Stieglmeier M."/>
            <person name="Klingl A."/>
            <person name="Woyke T."/>
            <person name="Ryan C.M."/>
            <person name="Banfield J.F."/>
        </authorList>
    </citation>
    <scope>NUCLEOTIDE SEQUENCE [LARGE SCALE GENOMIC DNA]</scope>
</reference>
<protein>
    <submittedName>
        <fullName evidence="3">Uncharacterized protein</fullName>
    </submittedName>
</protein>
<evidence type="ECO:0000256" key="1">
    <source>
        <dbReference type="SAM" id="MobiDB-lite"/>
    </source>
</evidence>
<comment type="caution">
    <text evidence="3">The sequence shown here is derived from an EMBL/GenBank/DDBJ whole genome shotgun (WGS) entry which is preliminary data.</text>
</comment>
<feature type="region of interest" description="Disordered" evidence="1">
    <location>
        <begin position="1"/>
        <end position="25"/>
    </location>
</feature>
<name>A0A2M7GYG1_9BACT</name>
<keyword evidence="2" id="KW-0812">Transmembrane</keyword>